<dbReference type="PANTHER" id="PTHR16717:SF5">
    <property type="entry name" value="CYTOCHROME C OXIDASE SUBUNIT 8, ISOFORM A"/>
    <property type="match status" value="1"/>
</dbReference>
<evidence type="ECO:0000256" key="4">
    <source>
        <dbReference type="ARBA" id="ARBA00022692"/>
    </source>
</evidence>
<dbReference type="CTD" id="40390"/>
<name>A0A6I9VED9_BACDO</name>
<keyword evidence="8 9" id="KW-0472">Membrane</keyword>
<evidence type="ECO:0000256" key="6">
    <source>
        <dbReference type="ARBA" id="ARBA00022989"/>
    </source>
</evidence>
<dbReference type="OrthoDB" id="6093252at2759"/>
<dbReference type="KEGG" id="bdr:105229477"/>
<gene>
    <name evidence="11" type="primary">LOC105229477</name>
</gene>
<keyword evidence="10" id="KW-1185">Reference proteome</keyword>
<dbReference type="Pfam" id="PF02285">
    <property type="entry name" value="COX8"/>
    <property type="match status" value="1"/>
</dbReference>
<proteinExistence type="inferred from homology"/>
<feature type="transmembrane region" description="Helical" evidence="9">
    <location>
        <begin position="40"/>
        <end position="59"/>
    </location>
</feature>
<keyword evidence="5" id="KW-0999">Mitochondrion inner membrane</keyword>
<reference evidence="11" key="1">
    <citation type="submission" date="2025-08" db="UniProtKB">
        <authorList>
            <consortium name="RefSeq"/>
        </authorList>
    </citation>
    <scope>IDENTIFICATION</scope>
    <source>
        <tissue evidence="11">Adult</tissue>
    </source>
</reference>
<sequence>MFQNSAARLLVPAIRNGLQQRCQSVIAGPPVNKVSTAEKIILGGGMCVSMLVVPAWVLLNLKDYKGGK</sequence>
<keyword evidence="4 9" id="KW-0812">Transmembrane</keyword>
<organism evidence="10 11">
    <name type="scientific">Bactrocera dorsalis</name>
    <name type="common">Oriental fruit fly</name>
    <name type="synonym">Dacus dorsalis</name>
    <dbReference type="NCBI Taxonomy" id="27457"/>
    <lineage>
        <taxon>Eukaryota</taxon>
        <taxon>Metazoa</taxon>
        <taxon>Ecdysozoa</taxon>
        <taxon>Arthropoda</taxon>
        <taxon>Hexapoda</taxon>
        <taxon>Insecta</taxon>
        <taxon>Pterygota</taxon>
        <taxon>Neoptera</taxon>
        <taxon>Endopterygota</taxon>
        <taxon>Diptera</taxon>
        <taxon>Brachycera</taxon>
        <taxon>Muscomorpha</taxon>
        <taxon>Tephritoidea</taxon>
        <taxon>Tephritidae</taxon>
        <taxon>Bactrocera</taxon>
        <taxon>Bactrocera</taxon>
    </lineage>
</organism>
<evidence type="ECO:0000313" key="10">
    <source>
        <dbReference type="Proteomes" id="UP001652620"/>
    </source>
</evidence>
<comment type="pathway">
    <text evidence="2">Energy metabolism; oxidative phosphorylation.</text>
</comment>
<dbReference type="RefSeq" id="XP_011208095.1">
    <property type="nucleotide sequence ID" value="XM_011209793.3"/>
</dbReference>
<dbReference type="GeneID" id="105229477"/>
<dbReference type="GO" id="GO:0045277">
    <property type="term" value="C:respiratory chain complex IV"/>
    <property type="evidence" value="ECO:0007669"/>
    <property type="project" value="InterPro"/>
</dbReference>
<dbReference type="UniPathway" id="UPA00705"/>
<dbReference type="Gene3D" id="4.10.81.10">
    <property type="entry name" value="Cytochrome c oxidase, subunit 8"/>
    <property type="match status" value="1"/>
</dbReference>
<dbReference type="GO" id="GO:0006123">
    <property type="term" value="P:mitochondrial electron transport, cytochrome c to oxygen"/>
    <property type="evidence" value="ECO:0007669"/>
    <property type="project" value="InterPro"/>
</dbReference>
<evidence type="ECO:0000256" key="5">
    <source>
        <dbReference type="ARBA" id="ARBA00022792"/>
    </source>
</evidence>
<dbReference type="FunCoup" id="A0A6I9VED9">
    <property type="interactions" value="124"/>
</dbReference>
<evidence type="ECO:0000256" key="9">
    <source>
        <dbReference type="SAM" id="Phobius"/>
    </source>
</evidence>
<evidence type="ECO:0000256" key="3">
    <source>
        <dbReference type="ARBA" id="ARBA00010117"/>
    </source>
</evidence>
<evidence type="ECO:0000256" key="1">
    <source>
        <dbReference type="ARBA" id="ARBA00004434"/>
    </source>
</evidence>
<dbReference type="GO" id="GO:0005743">
    <property type="term" value="C:mitochondrial inner membrane"/>
    <property type="evidence" value="ECO:0007669"/>
    <property type="project" value="UniProtKB-SubCell"/>
</dbReference>
<dbReference type="PANTHER" id="PTHR16717">
    <property type="entry name" value="CYTOCHROME C OXIDASE POLYPEPTIDE VIII"/>
    <property type="match status" value="1"/>
</dbReference>
<evidence type="ECO:0000256" key="7">
    <source>
        <dbReference type="ARBA" id="ARBA00023128"/>
    </source>
</evidence>
<evidence type="ECO:0000256" key="8">
    <source>
        <dbReference type="ARBA" id="ARBA00023136"/>
    </source>
</evidence>
<evidence type="ECO:0000256" key="2">
    <source>
        <dbReference type="ARBA" id="ARBA00004673"/>
    </source>
</evidence>
<dbReference type="OMA" id="AWVLLHI"/>
<dbReference type="InParanoid" id="A0A6I9VED9"/>
<dbReference type="SUPFAM" id="SSF81431">
    <property type="entry name" value="Mitochondrial cytochrome c oxidase subunit VIIIb (aka IX)"/>
    <property type="match status" value="1"/>
</dbReference>
<keyword evidence="6 9" id="KW-1133">Transmembrane helix</keyword>
<accession>A0A6I9VED9</accession>
<comment type="subcellular location">
    <subcellularLocation>
        <location evidence="1">Mitochondrion inner membrane</location>
        <topology evidence="1">Single-pass membrane protein</topology>
    </subcellularLocation>
</comment>
<dbReference type="Proteomes" id="UP001652620">
    <property type="component" value="Chromosome 5"/>
</dbReference>
<dbReference type="InterPro" id="IPR003205">
    <property type="entry name" value="Cyt_c_oxidase_su8"/>
</dbReference>
<dbReference type="AlphaFoldDB" id="A0A6I9VED9"/>
<dbReference type="InterPro" id="IPR036548">
    <property type="entry name" value="Cyt_c_oxidase_su8_sf"/>
</dbReference>
<protein>
    <submittedName>
        <fullName evidence="11">Uncharacterized protein LOC105229477</fullName>
    </submittedName>
</protein>
<comment type="similarity">
    <text evidence="3">Belongs to the cytochrome c oxidase VIII family.</text>
</comment>
<keyword evidence="7" id="KW-0496">Mitochondrion</keyword>
<evidence type="ECO:0000313" key="11">
    <source>
        <dbReference type="RefSeq" id="XP_011208095.1"/>
    </source>
</evidence>